<evidence type="ECO:0000256" key="2">
    <source>
        <dbReference type="ARBA" id="ARBA00022801"/>
    </source>
</evidence>
<dbReference type="Gene3D" id="3.30.1220.10">
    <property type="entry name" value="CobW-like, C-terminal domain"/>
    <property type="match status" value="1"/>
</dbReference>
<dbReference type="Pfam" id="PF02492">
    <property type="entry name" value="cobW"/>
    <property type="match status" value="1"/>
</dbReference>
<keyword evidence="3" id="KW-0143">Chaperone</keyword>
<dbReference type="InterPro" id="IPR027417">
    <property type="entry name" value="P-loop_NTPase"/>
</dbReference>
<organism evidence="10 11">
    <name type="scientific">Tenacibaculum jejuense</name>
    <dbReference type="NCBI Taxonomy" id="584609"/>
    <lineage>
        <taxon>Bacteria</taxon>
        <taxon>Pseudomonadati</taxon>
        <taxon>Bacteroidota</taxon>
        <taxon>Flavobacteriia</taxon>
        <taxon>Flavobacteriales</taxon>
        <taxon>Flavobacteriaceae</taxon>
        <taxon>Tenacibaculum</taxon>
    </lineage>
</organism>
<comment type="catalytic activity">
    <reaction evidence="6">
        <text>GTP + H2O = GDP + phosphate + H(+)</text>
        <dbReference type="Rhea" id="RHEA:19669"/>
        <dbReference type="ChEBI" id="CHEBI:15377"/>
        <dbReference type="ChEBI" id="CHEBI:15378"/>
        <dbReference type="ChEBI" id="CHEBI:37565"/>
        <dbReference type="ChEBI" id="CHEBI:43474"/>
        <dbReference type="ChEBI" id="CHEBI:58189"/>
    </reaction>
    <physiologicalReaction direction="left-to-right" evidence="6">
        <dbReference type="Rhea" id="RHEA:19670"/>
    </physiologicalReaction>
</comment>
<proteinExistence type="inferred from homology"/>
<keyword evidence="1" id="KW-0547">Nucleotide-binding</keyword>
<feature type="compositionally biased region" description="Basic residues" evidence="7">
    <location>
        <begin position="256"/>
        <end position="288"/>
    </location>
</feature>
<evidence type="ECO:0000256" key="5">
    <source>
        <dbReference type="ARBA" id="ARBA00045658"/>
    </source>
</evidence>
<feature type="domain" description="CobW/HypB/UreG nucleotide-binding" evidence="8">
    <location>
        <begin position="25"/>
        <end position="220"/>
    </location>
</feature>
<keyword evidence="11" id="KW-1185">Reference proteome</keyword>
<dbReference type="Pfam" id="PF07683">
    <property type="entry name" value="CobW_C"/>
    <property type="match status" value="1"/>
</dbReference>
<evidence type="ECO:0000256" key="3">
    <source>
        <dbReference type="ARBA" id="ARBA00023186"/>
    </source>
</evidence>
<keyword evidence="2" id="KW-0378">Hydrolase</keyword>
<evidence type="ECO:0000259" key="8">
    <source>
        <dbReference type="Pfam" id="PF02492"/>
    </source>
</evidence>
<feature type="domain" description="CobW C-terminal" evidence="9">
    <location>
        <begin position="295"/>
        <end position="385"/>
    </location>
</feature>
<dbReference type="GO" id="GO:0016787">
    <property type="term" value="F:hydrolase activity"/>
    <property type="evidence" value="ECO:0007669"/>
    <property type="project" value="UniProtKB-KW"/>
</dbReference>
<comment type="function">
    <text evidence="5">Zinc chaperone that directly transfers zinc cofactor to target proteins, thereby activating them. Zinc is transferred from the CXCC motif in the GTPase domain to the zinc binding site in target proteins in a process requiring GTP hydrolysis.</text>
</comment>
<name>A0A238UBY8_9FLAO</name>
<dbReference type="KEGG" id="tje:TJEJU_2906"/>
<accession>A0A238UBY8</accession>
<evidence type="ECO:0000256" key="6">
    <source>
        <dbReference type="ARBA" id="ARBA00049117"/>
    </source>
</evidence>
<dbReference type="RefSeq" id="WP_231970197.1">
    <property type="nucleotide sequence ID" value="NZ_LT899436.1"/>
</dbReference>
<dbReference type="PANTHER" id="PTHR13748:SF62">
    <property type="entry name" value="COBW DOMAIN-CONTAINING PROTEIN"/>
    <property type="match status" value="1"/>
</dbReference>
<reference evidence="10 11" key="1">
    <citation type="submission" date="2017-07" db="EMBL/GenBank/DDBJ databases">
        <authorList>
            <person name="Sun Z.S."/>
            <person name="Albrecht U."/>
            <person name="Echele G."/>
            <person name="Lee C.C."/>
        </authorList>
    </citation>
    <scope>NUCLEOTIDE SEQUENCE [LARGE SCALE GENOMIC DNA]</scope>
    <source>
        <strain evidence="11">type strain: KCTC 22618</strain>
    </source>
</reference>
<evidence type="ECO:0000259" key="9">
    <source>
        <dbReference type="Pfam" id="PF07683"/>
    </source>
</evidence>
<dbReference type="SUPFAM" id="SSF90002">
    <property type="entry name" value="Hypothetical protein YjiA, C-terminal domain"/>
    <property type="match status" value="1"/>
</dbReference>
<evidence type="ECO:0000256" key="7">
    <source>
        <dbReference type="SAM" id="MobiDB-lite"/>
    </source>
</evidence>
<dbReference type="GO" id="GO:0000166">
    <property type="term" value="F:nucleotide binding"/>
    <property type="evidence" value="ECO:0007669"/>
    <property type="project" value="UniProtKB-KW"/>
</dbReference>
<dbReference type="EMBL" id="LT899436">
    <property type="protein sequence ID" value="SNR16575.1"/>
    <property type="molecule type" value="Genomic_DNA"/>
</dbReference>
<dbReference type="InterPro" id="IPR036627">
    <property type="entry name" value="CobW-likC_sf"/>
</dbReference>
<dbReference type="InterPro" id="IPR051316">
    <property type="entry name" value="Zinc-reg_GTPase_activator"/>
</dbReference>
<comment type="similarity">
    <text evidence="4">Belongs to the SIMIBI class G3E GTPase family. ZNG1 subfamily.</text>
</comment>
<dbReference type="SUPFAM" id="SSF52540">
    <property type="entry name" value="P-loop containing nucleoside triphosphate hydrolases"/>
    <property type="match status" value="1"/>
</dbReference>
<dbReference type="Gene3D" id="3.40.50.300">
    <property type="entry name" value="P-loop containing nucleotide triphosphate hydrolases"/>
    <property type="match status" value="1"/>
</dbReference>
<dbReference type="CDD" id="cd03112">
    <property type="entry name" value="CobW-like"/>
    <property type="match status" value="1"/>
</dbReference>
<dbReference type="AlphaFoldDB" id="A0A238UBY8"/>
<sequence length="391" mass="44263">MLKKYKTLIFDSNKSENTMLTNKIPVTIITGFLGSGKTTLIHQIAKNANGRRLAIIVNEFGELGMDGEILKGNDCGCEEENILELSNGCLCCTVQEEFLPTMLQLMERKDQIDHIIIETSGLALPKPLVRAFNWPDLKPQITVDAVVTVVDSVGQATGEICDRVKVQEQRLADDSLDHESSIEELFEDQLSCADLVIMTKSDLIDGEKFNEVRDIIQNKIGNQIKIISGVKGDIPVDVLLGLDAKSEDFIEEKHSHHEAHHHHHHDHDHDHHGHHHHHDHDHDHHHHDHDHDDTINSLVLSVKAPHTPKQLIKALEELVAEFEIYRIKGFIDVPNKPMRMIVQGVASRFENYFDRKWKDGETRGTRLVIIGEQLVESDLEKAIENKLTVTA</sequence>
<protein>
    <submittedName>
        <fullName evidence="10">Cobalamin biosynthesis protein CobW</fullName>
    </submittedName>
</protein>
<dbReference type="GO" id="GO:0005737">
    <property type="term" value="C:cytoplasm"/>
    <property type="evidence" value="ECO:0007669"/>
    <property type="project" value="TreeGrafter"/>
</dbReference>
<dbReference type="InterPro" id="IPR011629">
    <property type="entry name" value="CobW-like_C"/>
</dbReference>
<dbReference type="InterPro" id="IPR003495">
    <property type="entry name" value="CobW/HypB/UreG_nucleotide-bd"/>
</dbReference>
<dbReference type="PANTHER" id="PTHR13748">
    <property type="entry name" value="COBW-RELATED"/>
    <property type="match status" value="1"/>
</dbReference>
<dbReference type="InterPro" id="IPR012824">
    <property type="entry name" value="CobW"/>
</dbReference>
<dbReference type="NCBIfam" id="TIGR02475">
    <property type="entry name" value="CobW"/>
    <property type="match status" value="1"/>
</dbReference>
<evidence type="ECO:0000313" key="11">
    <source>
        <dbReference type="Proteomes" id="UP000215214"/>
    </source>
</evidence>
<evidence type="ECO:0000313" key="10">
    <source>
        <dbReference type="EMBL" id="SNR16575.1"/>
    </source>
</evidence>
<evidence type="ECO:0000256" key="4">
    <source>
        <dbReference type="ARBA" id="ARBA00034320"/>
    </source>
</evidence>
<evidence type="ECO:0000256" key="1">
    <source>
        <dbReference type="ARBA" id="ARBA00022741"/>
    </source>
</evidence>
<dbReference type="GO" id="GO:0009236">
    <property type="term" value="P:cobalamin biosynthetic process"/>
    <property type="evidence" value="ECO:0007669"/>
    <property type="project" value="InterPro"/>
</dbReference>
<gene>
    <name evidence="10" type="primary">cobW</name>
    <name evidence="10" type="ORF">TJEJU_2906</name>
</gene>
<feature type="region of interest" description="Disordered" evidence="7">
    <location>
        <begin position="252"/>
        <end position="292"/>
    </location>
</feature>
<dbReference type="Proteomes" id="UP000215214">
    <property type="component" value="Chromosome TJEJU"/>
</dbReference>